<dbReference type="EMBL" id="RQGN01000050">
    <property type="protein sequence ID" value="TGM01119.1"/>
    <property type="molecule type" value="Genomic_DNA"/>
</dbReference>
<dbReference type="InterPro" id="IPR004398">
    <property type="entry name" value="RNA_MeTrfase_RsmD"/>
</dbReference>
<dbReference type="RefSeq" id="WP_135670988.1">
    <property type="nucleotide sequence ID" value="NZ_RQGN01000050.1"/>
</dbReference>
<protein>
    <submittedName>
        <fullName evidence="4">DNA methyltransferase</fullName>
    </submittedName>
</protein>
<reference evidence="4 5" key="1">
    <citation type="journal article" date="2019" name="PLoS Negl. Trop. Dis.">
        <title>Revisiting the worldwide diversity of Leptospira species in the environment.</title>
        <authorList>
            <person name="Vincent A.T."/>
            <person name="Schiettekatte O."/>
            <person name="Bourhy P."/>
            <person name="Veyrier F.J."/>
            <person name="Picardeau M."/>
        </authorList>
    </citation>
    <scope>NUCLEOTIDE SEQUENCE [LARGE SCALE GENOMIC DNA]</scope>
    <source>
        <strain evidence="4 5">201702444</strain>
    </source>
</reference>
<sequence length="231" mass="25784">MKLLKVQTGKLKGKSIETPPAVAGNTNFTPAVLKKSVFDIIGSLVLKGRLATEESAFIDFFAGSGQMGLEAVSRGFGRVVLYELAWERSDSLRKLFSKFGDNSTIYRKDVFRFYDKLDIPEKSKVYFLDPPYSFWDKKSEKIKILLDSLLSDNTTVAVLIQSPVDPHWSDFQTRKFGKNFLTFKINGLTGEESDLSQFDSDGSVDDEDEEESSVEENSSDPSSNGPSEDSN</sequence>
<dbReference type="PANTHER" id="PTHR43542">
    <property type="entry name" value="METHYLTRANSFERASE"/>
    <property type="match status" value="1"/>
</dbReference>
<evidence type="ECO:0000313" key="5">
    <source>
        <dbReference type="Proteomes" id="UP000298429"/>
    </source>
</evidence>
<dbReference type="Gene3D" id="3.40.50.150">
    <property type="entry name" value="Vaccinia Virus protein VP39"/>
    <property type="match status" value="1"/>
</dbReference>
<organism evidence="4 5">
    <name type="scientific">Leptospira barantonii</name>
    <dbReference type="NCBI Taxonomy" id="2023184"/>
    <lineage>
        <taxon>Bacteria</taxon>
        <taxon>Pseudomonadati</taxon>
        <taxon>Spirochaetota</taxon>
        <taxon>Spirochaetia</taxon>
        <taxon>Leptospirales</taxon>
        <taxon>Leptospiraceae</taxon>
        <taxon>Leptospira</taxon>
    </lineage>
</organism>
<dbReference type="OrthoDB" id="9803017at2"/>
<name>A0A5F2B6D5_9LEPT</name>
<keyword evidence="2 4" id="KW-0808">Transferase</keyword>
<evidence type="ECO:0000256" key="3">
    <source>
        <dbReference type="SAM" id="MobiDB-lite"/>
    </source>
</evidence>
<dbReference type="Pfam" id="PF03602">
    <property type="entry name" value="Cons_hypoth95"/>
    <property type="match status" value="1"/>
</dbReference>
<dbReference type="SUPFAM" id="SSF53335">
    <property type="entry name" value="S-adenosyl-L-methionine-dependent methyltransferases"/>
    <property type="match status" value="1"/>
</dbReference>
<evidence type="ECO:0000313" key="4">
    <source>
        <dbReference type="EMBL" id="TGM01119.1"/>
    </source>
</evidence>
<keyword evidence="1 4" id="KW-0489">Methyltransferase</keyword>
<feature type="compositionally biased region" description="Acidic residues" evidence="3">
    <location>
        <begin position="202"/>
        <end position="218"/>
    </location>
</feature>
<accession>A0A5F2B6D5</accession>
<gene>
    <name evidence="4" type="ORF">EHQ76_10805</name>
</gene>
<feature type="region of interest" description="Disordered" evidence="3">
    <location>
        <begin position="192"/>
        <end position="231"/>
    </location>
</feature>
<dbReference type="AlphaFoldDB" id="A0A5F2B6D5"/>
<dbReference type="PANTHER" id="PTHR43542:SF1">
    <property type="entry name" value="METHYLTRANSFERASE"/>
    <property type="match status" value="1"/>
</dbReference>
<comment type="caution">
    <text evidence="4">The sequence shown here is derived from an EMBL/GenBank/DDBJ whole genome shotgun (WGS) entry which is preliminary data.</text>
</comment>
<dbReference type="GO" id="GO:0008168">
    <property type="term" value="F:methyltransferase activity"/>
    <property type="evidence" value="ECO:0007669"/>
    <property type="project" value="UniProtKB-KW"/>
</dbReference>
<evidence type="ECO:0000256" key="1">
    <source>
        <dbReference type="ARBA" id="ARBA00022603"/>
    </source>
</evidence>
<dbReference type="Proteomes" id="UP000298429">
    <property type="component" value="Unassembled WGS sequence"/>
</dbReference>
<dbReference type="InterPro" id="IPR029063">
    <property type="entry name" value="SAM-dependent_MTases_sf"/>
</dbReference>
<evidence type="ECO:0000256" key="2">
    <source>
        <dbReference type="ARBA" id="ARBA00022679"/>
    </source>
</evidence>
<dbReference type="GO" id="GO:0031167">
    <property type="term" value="P:rRNA methylation"/>
    <property type="evidence" value="ECO:0007669"/>
    <property type="project" value="InterPro"/>
</dbReference>
<proteinExistence type="predicted"/>